<sequence length="380" mass="44876">MLLHDNSVLQQQYQPMSYFPTQQRNYQNFNHTMSYPYMMQGSGMGYQQMANPLNRIQKIQNVKIIAPTVTNDLTNYFTHQQMLQQHQSQCLSGRQMQKNYKKQYKCYSDRKNSDPSNNSHNLSQISNTNYAEMENSSRQGVNDKNQTKNYLEVPKMGKAHRKDSSEDYVSDCSTQSDLTQATETAEIEPTYTAVKTSHYHPINSKNKIIQAAKLVSVNNETDEQVELATLKKPKKYFKNEEERDNFVRQYQMKKKTEMCRNWEISGRCKFQDQCSFAHGKHELVKKVHLPSNFKTKICKQYHTTQFCPYGNRCQFLHSQFDIMHRDYEPSTILHENVRLSNERANQLKEVDELLPYVNVFQTKRLRIFEQITPNNMKQFK</sequence>
<dbReference type="PANTHER" id="PTHR12547:SF18">
    <property type="entry name" value="PROTEIN TIS11"/>
    <property type="match status" value="1"/>
</dbReference>
<feature type="domain" description="C3H1-type" evidence="6">
    <location>
        <begin position="253"/>
        <end position="281"/>
    </location>
</feature>
<feature type="zinc finger region" description="C3H1-type" evidence="5">
    <location>
        <begin position="253"/>
        <end position="281"/>
    </location>
</feature>
<dbReference type="GO" id="GO:0008270">
    <property type="term" value="F:zinc ion binding"/>
    <property type="evidence" value="ECO:0007669"/>
    <property type="project" value="UniProtKB-KW"/>
</dbReference>
<dbReference type="FunFam" id="4.10.1000.10:FF:000001">
    <property type="entry name" value="zinc finger CCCH domain-containing protein 15-like"/>
    <property type="match status" value="1"/>
</dbReference>
<dbReference type="Pfam" id="PF00642">
    <property type="entry name" value="zf-CCCH"/>
    <property type="match status" value="2"/>
</dbReference>
<evidence type="ECO:0000256" key="4">
    <source>
        <dbReference type="ARBA" id="ARBA00022833"/>
    </source>
</evidence>
<accession>A0A077ZWJ1</accession>
<keyword evidence="4 5" id="KW-0862">Zinc</keyword>
<feature type="domain" description="C3H1-type" evidence="6">
    <location>
        <begin position="292"/>
        <end position="320"/>
    </location>
</feature>
<keyword evidence="3 5" id="KW-0863">Zinc-finger</keyword>
<evidence type="ECO:0000256" key="2">
    <source>
        <dbReference type="ARBA" id="ARBA00022737"/>
    </source>
</evidence>
<name>A0A077ZWJ1_STYLE</name>
<feature type="zinc finger region" description="C3H1-type" evidence="5">
    <location>
        <begin position="292"/>
        <end position="320"/>
    </location>
</feature>
<keyword evidence="1 5" id="KW-0479">Metal-binding</keyword>
<dbReference type="InParanoid" id="A0A077ZWJ1"/>
<organism evidence="7 8">
    <name type="scientific">Stylonychia lemnae</name>
    <name type="common">Ciliate</name>
    <dbReference type="NCBI Taxonomy" id="5949"/>
    <lineage>
        <taxon>Eukaryota</taxon>
        <taxon>Sar</taxon>
        <taxon>Alveolata</taxon>
        <taxon>Ciliophora</taxon>
        <taxon>Intramacronucleata</taxon>
        <taxon>Spirotrichea</taxon>
        <taxon>Stichotrichia</taxon>
        <taxon>Sporadotrichida</taxon>
        <taxon>Oxytrichidae</taxon>
        <taxon>Stylonychinae</taxon>
        <taxon>Stylonychia</taxon>
    </lineage>
</organism>
<evidence type="ECO:0000256" key="3">
    <source>
        <dbReference type="ARBA" id="ARBA00022771"/>
    </source>
</evidence>
<dbReference type="InterPro" id="IPR000571">
    <property type="entry name" value="Znf_CCCH"/>
</dbReference>
<dbReference type="SUPFAM" id="SSF90229">
    <property type="entry name" value="CCCH zinc finger"/>
    <property type="match status" value="2"/>
</dbReference>
<dbReference type="GO" id="GO:0003729">
    <property type="term" value="F:mRNA binding"/>
    <property type="evidence" value="ECO:0007669"/>
    <property type="project" value="InterPro"/>
</dbReference>
<evidence type="ECO:0000259" key="6">
    <source>
        <dbReference type="PROSITE" id="PS50103"/>
    </source>
</evidence>
<evidence type="ECO:0000313" key="8">
    <source>
        <dbReference type="Proteomes" id="UP000039865"/>
    </source>
</evidence>
<keyword evidence="8" id="KW-1185">Reference proteome</keyword>
<dbReference type="AlphaFoldDB" id="A0A077ZWJ1"/>
<dbReference type="SMART" id="SM00356">
    <property type="entry name" value="ZnF_C3H1"/>
    <property type="match status" value="2"/>
</dbReference>
<evidence type="ECO:0000256" key="5">
    <source>
        <dbReference type="PROSITE-ProRule" id="PRU00723"/>
    </source>
</evidence>
<proteinExistence type="predicted"/>
<dbReference type="OrthoDB" id="410307at2759"/>
<dbReference type="PANTHER" id="PTHR12547">
    <property type="entry name" value="CCCH ZINC FINGER/TIS11-RELATED"/>
    <property type="match status" value="1"/>
</dbReference>
<protein>
    <submittedName>
        <fullName evidence="7">Zinc finger protein</fullName>
    </submittedName>
</protein>
<dbReference type="PROSITE" id="PS50103">
    <property type="entry name" value="ZF_C3H1"/>
    <property type="match status" value="2"/>
</dbReference>
<dbReference type="Proteomes" id="UP000039865">
    <property type="component" value="Unassembled WGS sequence"/>
</dbReference>
<keyword evidence="2" id="KW-0677">Repeat</keyword>
<dbReference type="InterPro" id="IPR036855">
    <property type="entry name" value="Znf_CCCH_sf"/>
</dbReference>
<evidence type="ECO:0000313" key="7">
    <source>
        <dbReference type="EMBL" id="CDW73651.1"/>
    </source>
</evidence>
<evidence type="ECO:0000256" key="1">
    <source>
        <dbReference type="ARBA" id="ARBA00022723"/>
    </source>
</evidence>
<dbReference type="InterPro" id="IPR045877">
    <property type="entry name" value="ZFP36-like"/>
</dbReference>
<dbReference type="EMBL" id="CCKQ01002550">
    <property type="protein sequence ID" value="CDW73651.1"/>
    <property type="molecule type" value="Genomic_DNA"/>
</dbReference>
<gene>
    <name evidence="7" type="primary">Contig3943.g4215</name>
    <name evidence="7" type="ORF">STYLEM_2636</name>
</gene>
<reference evidence="7 8" key="1">
    <citation type="submission" date="2014-06" db="EMBL/GenBank/DDBJ databases">
        <authorList>
            <person name="Swart Estienne"/>
        </authorList>
    </citation>
    <scope>NUCLEOTIDE SEQUENCE [LARGE SCALE GENOMIC DNA]</scope>
    <source>
        <strain evidence="7 8">130c</strain>
    </source>
</reference>
<dbReference type="Gene3D" id="4.10.1000.10">
    <property type="entry name" value="Zinc finger, CCCH-type"/>
    <property type="match status" value="2"/>
</dbReference>